<feature type="signal peptide" evidence="1">
    <location>
        <begin position="1"/>
        <end position="25"/>
    </location>
</feature>
<dbReference type="AlphaFoldDB" id="A4G826"/>
<organism evidence="2 3">
    <name type="scientific">Herminiimonas arsenicoxydans</name>
    <dbReference type="NCBI Taxonomy" id="204773"/>
    <lineage>
        <taxon>Bacteria</taxon>
        <taxon>Pseudomonadati</taxon>
        <taxon>Pseudomonadota</taxon>
        <taxon>Betaproteobacteria</taxon>
        <taxon>Burkholderiales</taxon>
        <taxon>Oxalobacteraceae</taxon>
        <taxon>Herminiimonas</taxon>
    </lineage>
</organism>
<dbReference type="STRING" id="204773.HEAR2540"/>
<dbReference type="InterPro" id="IPR012899">
    <property type="entry name" value="LTXXQ"/>
</dbReference>
<sequence length="170" mass="19070">MRNLSSVVIQYLMLLICSVPLSSMAAAGATMPSQRGMGQAQFDWVKHTQVTLDELKAKLNLTPAQGSAWSAWSAGVLGDAHRQFGARAEECHRTMRHSNGWISESTPDQMTRGIACLRAETTWMQAHLAQLEAAQVRTKTFYDVLDSNQKTIFDLFWHVMYHRVSGPCRE</sequence>
<protein>
    <submittedName>
        <fullName evidence="2">Uncharacterized protein</fullName>
    </submittedName>
</protein>
<dbReference type="EMBL" id="CU207211">
    <property type="protein sequence ID" value="CAL62663.1"/>
    <property type="molecule type" value="Genomic_DNA"/>
</dbReference>
<gene>
    <name evidence="2" type="ordered locus">HEAR2540</name>
</gene>
<dbReference type="GO" id="GO:0042597">
    <property type="term" value="C:periplasmic space"/>
    <property type="evidence" value="ECO:0007669"/>
    <property type="project" value="InterPro"/>
</dbReference>
<name>A4G826_HERAR</name>
<reference evidence="2 3" key="1">
    <citation type="journal article" date="2007" name="PLoS Genet.">
        <title>A tale of two oxidation states: bacterial colonization of arsenic-rich environments.</title>
        <authorList>
            <person name="Muller D."/>
            <person name="Medigue C."/>
            <person name="Koechler S."/>
            <person name="Barbe V."/>
            <person name="Barakat M."/>
            <person name="Talla E."/>
            <person name="Bonnefoy V."/>
            <person name="Krin E."/>
            <person name="Arsene-Ploetze F."/>
            <person name="Carapito C."/>
            <person name="Chandler M."/>
            <person name="Cournoyer B."/>
            <person name="Cruveiller S."/>
            <person name="Dossat C."/>
            <person name="Duval S."/>
            <person name="Heymann M."/>
            <person name="Leize E."/>
            <person name="Lieutaud A."/>
            <person name="Lievremont D."/>
            <person name="Makita Y."/>
            <person name="Mangenot S."/>
            <person name="Nitschke W."/>
            <person name="Ortet P."/>
            <person name="Perdrial N."/>
            <person name="Schoepp B."/>
            <person name="Siguier N."/>
            <person name="Simeonova D.D."/>
            <person name="Rouy Z."/>
            <person name="Segurens B."/>
            <person name="Turlin E."/>
            <person name="Vallenet D."/>
            <person name="Van Dorsselaer A."/>
            <person name="Weiss S."/>
            <person name="Weissenbach J."/>
            <person name="Lett M.C."/>
            <person name="Danchin A."/>
            <person name="Bertin P.N."/>
        </authorList>
    </citation>
    <scope>NUCLEOTIDE SEQUENCE [LARGE SCALE GENOMIC DNA]</scope>
    <source>
        <strain evidence="3">ULPAs1</strain>
    </source>
</reference>
<evidence type="ECO:0000256" key="1">
    <source>
        <dbReference type="SAM" id="SignalP"/>
    </source>
</evidence>
<evidence type="ECO:0000313" key="3">
    <source>
        <dbReference type="Proteomes" id="UP000006697"/>
    </source>
</evidence>
<dbReference type="Pfam" id="PF07813">
    <property type="entry name" value="LTXXQ"/>
    <property type="match status" value="1"/>
</dbReference>
<accession>A4G826</accession>
<keyword evidence="1" id="KW-0732">Signal</keyword>
<dbReference type="KEGG" id="har:HEAR2540"/>
<dbReference type="HOGENOM" id="CLU_1359414_0_0_4"/>
<evidence type="ECO:0000313" key="2">
    <source>
        <dbReference type="EMBL" id="CAL62663.1"/>
    </source>
</evidence>
<proteinExistence type="predicted"/>
<dbReference type="Proteomes" id="UP000006697">
    <property type="component" value="Chromosome"/>
</dbReference>
<dbReference type="OrthoDB" id="5298564at2"/>
<feature type="chain" id="PRO_5002669210" evidence="1">
    <location>
        <begin position="26"/>
        <end position="170"/>
    </location>
</feature>
<keyword evidence="3" id="KW-1185">Reference proteome</keyword>